<dbReference type="OrthoDB" id="9803892at2"/>
<dbReference type="GO" id="GO:0008831">
    <property type="term" value="F:dTDP-4-dehydrorhamnose reductase activity"/>
    <property type="evidence" value="ECO:0007669"/>
    <property type="project" value="UniProtKB-EC"/>
</dbReference>
<dbReference type="PANTHER" id="PTHR10491:SF4">
    <property type="entry name" value="METHIONINE ADENOSYLTRANSFERASE 2 SUBUNIT BETA"/>
    <property type="match status" value="1"/>
</dbReference>
<evidence type="ECO:0000313" key="4">
    <source>
        <dbReference type="EMBL" id="GEN36267.1"/>
    </source>
</evidence>
<name>A0A511VBG4_9BACL</name>
<gene>
    <name evidence="4" type="ORF">ADA01nite_37270</name>
</gene>
<dbReference type="Pfam" id="PF04321">
    <property type="entry name" value="RmlD_sub_bind"/>
    <property type="match status" value="1"/>
</dbReference>
<protein>
    <recommendedName>
        <fullName evidence="2">dTDP-4-dehydrorhamnose reductase</fullName>
        <ecNumber evidence="2">1.1.1.133</ecNumber>
    </recommendedName>
</protein>
<dbReference type="CDD" id="cd05254">
    <property type="entry name" value="dTDP_HR_like_SDR_e"/>
    <property type="match status" value="1"/>
</dbReference>
<dbReference type="InterPro" id="IPR005913">
    <property type="entry name" value="dTDP_dehydrorham_reduct"/>
</dbReference>
<sequence length="282" mass="32121">MKVLIIGGNGMAGHMIVSYFKKRPQYDIYYTSRKQRNKNEIELDVRNHERLQTVLDVLSPHIVINCAGILNEEAAKNPLDAIYVNSFLPRFLARAIEKQGGKLIHISTDCVFSGKKGDYTENDFTDGTTMYARTKALGEVNHPKHLTIRTSIIGPEIRANGIGLFKWFLQQKGMIKGYEKVLWNGVTTLELAKAIEKMIGHDVGGLYHLIAPEKISKWKLLELIQDVFIKEDVTIIPESSIVLDRTLKNTRNDFQYTPPDYLSMLIELKVWMYSEGGDYLVT</sequence>
<dbReference type="Proteomes" id="UP000321157">
    <property type="component" value="Unassembled WGS sequence"/>
</dbReference>
<dbReference type="InterPro" id="IPR036291">
    <property type="entry name" value="NAD(P)-bd_dom_sf"/>
</dbReference>
<keyword evidence="2" id="KW-0560">Oxidoreductase</keyword>
<dbReference type="UniPathway" id="UPA00124"/>
<proteinExistence type="inferred from homology"/>
<evidence type="ECO:0000256" key="2">
    <source>
        <dbReference type="RuleBase" id="RU364082"/>
    </source>
</evidence>
<feature type="domain" description="RmlD-like substrate binding" evidence="3">
    <location>
        <begin position="1"/>
        <end position="232"/>
    </location>
</feature>
<reference evidence="4 5" key="1">
    <citation type="submission" date="2019-07" db="EMBL/GenBank/DDBJ databases">
        <title>Whole genome shotgun sequence of Aneurinibacillus danicus NBRC 102444.</title>
        <authorList>
            <person name="Hosoyama A."/>
            <person name="Uohara A."/>
            <person name="Ohji S."/>
            <person name="Ichikawa N."/>
        </authorList>
    </citation>
    <scope>NUCLEOTIDE SEQUENCE [LARGE SCALE GENOMIC DNA]</scope>
    <source>
        <strain evidence="4 5">NBRC 102444</strain>
    </source>
</reference>
<evidence type="ECO:0000256" key="1">
    <source>
        <dbReference type="ARBA" id="ARBA00010944"/>
    </source>
</evidence>
<dbReference type="EMBL" id="BJXX01000174">
    <property type="protein sequence ID" value="GEN36267.1"/>
    <property type="molecule type" value="Genomic_DNA"/>
</dbReference>
<dbReference type="Gene3D" id="3.40.50.720">
    <property type="entry name" value="NAD(P)-binding Rossmann-like Domain"/>
    <property type="match status" value="1"/>
</dbReference>
<evidence type="ECO:0000259" key="3">
    <source>
        <dbReference type="Pfam" id="PF04321"/>
    </source>
</evidence>
<evidence type="ECO:0000313" key="5">
    <source>
        <dbReference type="Proteomes" id="UP000321157"/>
    </source>
</evidence>
<dbReference type="AlphaFoldDB" id="A0A511VBG4"/>
<accession>A0A511VBG4</accession>
<dbReference type="PANTHER" id="PTHR10491">
    <property type="entry name" value="DTDP-4-DEHYDRORHAMNOSE REDUCTASE"/>
    <property type="match status" value="1"/>
</dbReference>
<comment type="function">
    <text evidence="2">Catalyzes the reduction of dTDP-6-deoxy-L-lyxo-4-hexulose to yield dTDP-L-rhamnose.</text>
</comment>
<keyword evidence="5" id="KW-1185">Reference proteome</keyword>
<dbReference type="RefSeq" id="WP_146811906.1">
    <property type="nucleotide sequence ID" value="NZ_BJXX01000174.1"/>
</dbReference>
<comment type="caution">
    <text evidence="4">The sequence shown here is derived from an EMBL/GenBank/DDBJ whole genome shotgun (WGS) entry which is preliminary data.</text>
</comment>
<dbReference type="GO" id="GO:0019305">
    <property type="term" value="P:dTDP-rhamnose biosynthetic process"/>
    <property type="evidence" value="ECO:0007669"/>
    <property type="project" value="UniProtKB-UniPathway"/>
</dbReference>
<dbReference type="SUPFAM" id="SSF51735">
    <property type="entry name" value="NAD(P)-binding Rossmann-fold domains"/>
    <property type="match status" value="1"/>
</dbReference>
<keyword evidence="2" id="KW-0521">NADP</keyword>
<dbReference type="InterPro" id="IPR029903">
    <property type="entry name" value="RmlD-like-bd"/>
</dbReference>
<dbReference type="EC" id="1.1.1.133" evidence="2"/>
<comment type="similarity">
    <text evidence="1 2">Belongs to the dTDP-4-dehydrorhamnose reductase family.</text>
</comment>
<dbReference type="GO" id="GO:0005829">
    <property type="term" value="C:cytosol"/>
    <property type="evidence" value="ECO:0007669"/>
    <property type="project" value="TreeGrafter"/>
</dbReference>
<organism evidence="4 5">
    <name type="scientific">Aneurinibacillus danicus</name>
    <dbReference type="NCBI Taxonomy" id="267746"/>
    <lineage>
        <taxon>Bacteria</taxon>
        <taxon>Bacillati</taxon>
        <taxon>Bacillota</taxon>
        <taxon>Bacilli</taxon>
        <taxon>Bacillales</taxon>
        <taxon>Paenibacillaceae</taxon>
        <taxon>Aneurinibacillus group</taxon>
        <taxon>Aneurinibacillus</taxon>
    </lineage>
</organism>
<comment type="pathway">
    <text evidence="2">Carbohydrate biosynthesis; dTDP-L-rhamnose biosynthesis.</text>
</comment>